<evidence type="ECO:0000313" key="2">
    <source>
        <dbReference type="EMBL" id="KKL48282.1"/>
    </source>
</evidence>
<reference evidence="2" key="1">
    <citation type="journal article" date="2015" name="Nature">
        <title>Complex archaea that bridge the gap between prokaryotes and eukaryotes.</title>
        <authorList>
            <person name="Spang A."/>
            <person name="Saw J.H."/>
            <person name="Jorgensen S.L."/>
            <person name="Zaremba-Niedzwiedzka K."/>
            <person name="Martijn J."/>
            <person name="Lind A.E."/>
            <person name="van Eijk R."/>
            <person name="Schleper C."/>
            <person name="Guy L."/>
            <person name="Ettema T.J."/>
        </authorList>
    </citation>
    <scope>NUCLEOTIDE SEQUENCE</scope>
</reference>
<dbReference type="Pfam" id="PF05050">
    <property type="entry name" value="Methyltransf_21"/>
    <property type="match status" value="1"/>
</dbReference>
<dbReference type="AlphaFoldDB" id="A0A0F9FB58"/>
<evidence type="ECO:0000259" key="1">
    <source>
        <dbReference type="Pfam" id="PF05050"/>
    </source>
</evidence>
<feature type="domain" description="Methyltransferase FkbM" evidence="1">
    <location>
        <begin position="115"/>
        <end position="206"/>
    </location>
</feature>
<sequence length="223" mass="25144">MDKDIYEFRHPNLPYWPGYSFLWVREDRGLWECRGDLISLDKLIFPLVKEKRVAIQAGGAMGMFPKRMAQVFDAVYTFEPTPVSFNCLAFNCPEANVIPFHAALGKEPGFVRSGTAENEEGNLGANCIVGKGLVPTILIDNLGFDICDLLMLDIEGYELFALQGAIETIRRCHPVIVLEDKGCSDWNNFGYSRGHVAKYLEEEAGYTTHSRIHGDRDIILIHE</sequence>
<proteinExistence type="predicted"/>
<dbReference type="Gene3D" id="3.40.50.150">
    <property type="entry name" value="Vaccinia Virus protein VP39"/>
    <property type="match status" value="1"/>
</dbReference>
<dbReference type="SUPFAM" id="SSF53335">
    <property type="entry name" value="S-adenosyl-L-methionine-dependent methyltransferases"/>
    <property type="match status" value="1"/>
</dbReference>
<organism evidence="2">
    <name type="scientific">marine sediment metagenome</name>
    <dbReference type="NCBI Taxonomy" id="412755"/>
    <lineage>
        <taxon>unclassified sequences</taxon>
        <taxon>metagenomes</taxon>
        <taxon>ecological metagenomes</taxon>
    </lineage>
</organism>
<dbReference type="NCBIfam" id="TIGR01444">
    <property type="entry name" value="fkbM_fam"/>
    <property type="match status" value="1"/>
</dbReference>
<protein>
    <recommendedName>
        <fullName evidence="1">Methyltransferase FkbM domain-containing protein</fullName>
    </recommendedName>
</protein>
<comment type="caution">
    <text evidence="2">The sequence shown here is derived from an EMBL/GenBank/DDBJ whole genome shotgun (WGS) entry which is preliminary data.</text>
</comment>
<dbReference type="EMBL" id="LAZR01033370">
    <property type="protein sequence ID" value="KKL48282.1"/>
    <property type="molecule type" value="Genomic_DNA"/>
</dbReference>
<dbReference type="InterPro" id="IPR006342">
    <property type="entry name" value="FkbM_mtfrase"/>
</dbReference>
<name>A0A0F9FB58_9ZZZZ</name>
<dbReference type="InterPro" id="IPR029063">
    <property type="entry name" value="SAM-dependent_MTases_sf"/>
</dbReference>
<accession>A0A0F9FB58</accession>
<gene>
    <name evidence="2" type="ORF">LCGC14_2327070</name>
</gene>